<protein>
    <submittedName>
        <fullName evidence="2">Metal homeostasis protein</fullName>
    </submittedName>
</protein>
<evidence type="ECO:0000256" key="1">
    <source>
        <dbReference type="SAM" id="MobiDB-lite"/>
    </source>
</evidence>
<reference evidence="3" key="1">
    <citation type="journal article" date="2019" name="Int. J. Syst. Evol. Microbiol.">
        <title>The Global Catalogue of Microorganisms (GCM) 10K type strain sequencing project: providing services to taxonomists for standard genome sequencing and annotation.</title>
        <authorList>
            <consortium name="The Broad Institute Genomics Platform"/>
            <consortium name="The Broad Institute Genome Sequencing Center for Infectious Disease"/>
            <person name="Wu L."/>
            <person name="Ma J."/>
        </authorList>
    </citation>
    <scope>NUCLEOTIDE SEQUENCE [LARGE SCALE GENOMIC DNA]</scope>
    <source>
        <strain evidence="3">CCM 8930</strain>
    </source>
</reference>
<proteinExistence type="predicted"/>
<dbReference type="NCBIfam" id="NF038026">
    <property type="entry name" value="RsaX20_sORF"/>
    <property type="match status" value="1"/>
</dbReference>
<gene>
    <name evidence="2" type="ORF">ACFP1L_12390</name>
</gene>
<evidence type="ECO:0000313" key="2">
    <source>
        <dbReference type="EMBL" id="MFC6202662.1"/>
    </source>
</evidence>
<name>A0ABW1SLT4_9LACO</name>
<dbReference type="EMBL" id="JBHSSE010000027">
    <property type="protein sequence ID" value="MFC6202662.1"/>
    <property type="molecule type" value="Genomic_DNA"/>
</dbReference>
<accession>A0ABW1SLT4</accession>
<dbReference type="InterPro" id="IPR049844">
    <property type="entry name" value="RsaX20-like"/>
</dbReference>
<sequence>MEKQDLASARRRMRSTNIKSRKRALKVLHDAQRRVSKN</sequence>
<comment type="caution">
    <text evidence="2">The sequence shown here is derived from an EMBL/GenBank/DDBJ whole genome shotgun (WGS) entry which is preliminary data.</text>
</comment>
<feature type="compositionally biased region" description="Basic and acidic residues" evidence="1">
    <location>
        <begin position="27"/>
        <end position="38"/>
    </location>
</feature>
<keyword evidence="3" id="KW-1185">Reference proteome</keyword>
<feature type="region of interest" description="Disordered" evidence="1">
    <location>
        <begin position="1"/>
        <end position="38"/>
    </location>
</feature>
<feature type="compositionally biased region" description="Basic residues" evidence="1">
    <location>
        <begin position="9"/>
        <end position="26"/>
    </location>
</feature>
<evidence type="ECO:0000313" key="3">
    <source>
        <dbReference type="Proteomes" id="UP001596171"/>
    </source>
</evidence>
<dbReference type="Proteomes" id="UP001596171">
    <property type="component" value="Unassembled WGS sequence"/>
</dbReference>
<organism evidence="2 3">
    <name type="scientific">Lactiplantibacillus nangangensis</name>
    <dbReference type="NCBI Taxonomy" id="2559917"/>
    <lineage>
        <taxon>Bacteria</taxon>
        <taxon>Bacillati</taxon>
        <taxon>Bacillota</taxon>
        <taxon>Bacilli</taxon>
        <taxon>Lactobacillales</taxon>
        <taxon>Lactobacillaceae</taxon>
        <taxon>Lactiplantibacillus</taxon>
    </lineage>
</organism>
<dbReference type="RefSeq" id="WP_137616790.1">
    <property type="nucleotide sequence ID" value="NZ_BJDI01000011.1"/>
</dbReference>